<dbReference type="Proteomes" id="UP000753908">
    <property type="component" value="Unassembled WGS sequence"/>
</dbReference>
<dbReference type="PROSITE" id="PS51402">
    <property type="entry name" value="CATALASE_3"/>
    <property type="match status" value="1"/>
</dbReference>
<dbReference type="Pfam" id="PF00199">
    <property type="entry name" value="Catalase"/>
    <property type="match status" value="1"/>
</dbReference>
<comment type="caution">
    <text evidence="3">The sequence shown here is derived from an EMBL/GenBank/DDBJ whole genome shotgun (WGS) entry which is preliminary data.</text>
</comment>
<dbReference type="GO" id="GO:0006979">
    <property type="term" value="P:response to oxidative stress"/>
    <property type="evidence" value="ECO:0007669"/>
    <property type="project" value="InterPro"/>
</dbReference>
<evidence type="ECO:0000256" key="1">
    <source>
        <dbReference type="SAM" id="MobiDB-lite"/>
    </source>
</evidence>
<feature type="domain" description="Catalase core" evidence="2">
    <location>
        <begin position="18"/>
        <end position="148"/>
    </location>
</feature>
<evidence type="ECO:0000313" key="3">
    <source>
        <dbReference type="EMBL" id="MBW4548775.1"/>
    </source>
</evidence>
<reference evidence="3" key="1">
    <citation type="submission" date="2021-05" db="EMBL/GenBank/DDBJ databases">
        <authorList>
            <person name="Pietrasiak N."/>
            <person name="Ward R."/>
            <person name="Stajich J.E."/>
            <person name="Kurbessoian T."/>
        </authorList>
    </citation>
    <scope>NUCLEOTIDE SEQUENCE</scope>
    <source>
        <strain evidence="3">CPER-KK1</strain>
    </source>
</reference>
<evidence type="ECO:0000313" key="4">
    <source>
        <dbReference type="Proteomes" id="UP000753908"/>
    </source>
</evidence>
<dbReference type="SUPFAM" id="SSF56634">
    <property type="entry name" value="Heme-dependent catalase-like"/>
    <property type="match status" value="1"/>
</dbReference>
<dbReference type="InterPro" id="IPR011614">
    <property type="entry name" value="Catalase_core"/>
</dbReference>
<dbReference type="EMBL" id="JAHHIF010000071">
    <property type="protein sequence ID" value="MBW4548775.1"/>
    <property type="molecule type" value="Genomic_DNA"/>
</dbReference>
<dbReference type="CDD" id="cd08152">
    <property type="entry name" value="y4iL_like"/>
    <property type="match status" value="1"/>
</dbReference>
<proteinExistence type="predicted"/>
<reference evidence="3" key="2">
    <citation type="journal article" date="2022" name="Microbiol. Resour. Announc.">
        <title>Metagenome Sequencing to Explore Phylogenomics of Terrestrial Cyanobacteria.</title>
        <authorList>
            <person name="Ward R.D."/>
            <person name="Stajich J.E."/>
            <person name="Johansen J.R."/>
            <person name="Huntemann M."/>
            <person name="Clum A."/>
            <person name="Foster B."/>
            <person name="Foster B."/>
            <person name="Roux S."/>
            <person name="Palaniappan K."/>
            <person name="Varghese N."/>
            <person name="Mukherjee S."/>
            <person name="Reddy T.B.K."/>
            <person name="Daum C."/>
            <person name="Copeland A."/>
            <person name="Chen I.A."/>
            <person name="Ivanova N.N."/>
            <person name="Kyrpides N.C."/>
            <person name="Shapiro N."/>
            <person name="Eloe-Fadrosh E.A."/>
            <person name="Pietrasiak N."/>
        </authorList>
    </citation>
    <scope>NUCLEOTIDE SEQUENCE</scope>
    <source>
        <strain evidence="3">CPER-KK1</strain>
    </source>
</reference>
<evidence type="ECO:0000259" key="2">
    <source>
        <dbReference type="Pfam" id="PF00199"/>
    </source>
</evidence>
<organism evidence="3 4">
    <name type="scientific">Symplocastrum torsivum CPER-KK1</name>
    <dbReference type="NCBI Taxonomy" id="450513"/>
    <lineage>
        <taxon>Bacteria</taxon>
        <taxon>Bacillati</taxon>
        <taxon>Cyanobacteriota</taxon>
        <taxon>Cyanophyceae</taxon>
        <taxon>Oscillatoriophycideae</taxon>
        <taxon>Oscillatoriales</taxon>
        <taxon>Microcoleaceae</taxon>
        <taxon>Symplocastrum</taxon>
    </lineage>
</organism>
<name>A0A951UD03_9CYAN</name>
<dbReference type="Gene3D" id="2.40.180.10">
    <property type="entry name" value="Catalase core domain"/>
    <property type="match status" value="1"/>
</dbReference>
<dbReference type="InterPro" id="IPR018028">
    <property type="entry name" value="Catalase"/>
</dbReference>
<gene>
    <name evidence="3" type="ORF">KME25_30870</name>
</gene>
<sequence length="340" mass="39061">MTNSQLPDSEQVAMTNTVLEANRKEQQEKGPDLRHVHAKSHGLLWGEFIVESDIPETMKVGVFAKPLTYPIWVRFSNASSPEKRGELKSDKEPDARGMAIKLMNVEGEKVLDDEEKTQDFILLNHPVFFVKDVKGYIDIATVKSGKATPELMKAMKPSLAIAQEMGSKKISNPLDVEYWSTTPYKLGSNPIKFSVKPQHEVETSTDESNSDSYLREAMVNFLTHQGKDAIFDFLIQLHVDEEKTPVENPMKEWKQEDAPFVKVATIRIPSQKFDFDERKRLDEGLLFTPWHTLPEHEPLGSVNLARQKIYQELAKSRREHMEKRMREPQPYTVVQDEPRE</sequence>
<protein>
    <submittedName>
        <fullName evidence="3">Catalase family protein</fullName>
    </submittedName>
</protein>
<dbReference type="GO" id="GO:0020037">
    <property type="term" value="F:heme binding"/>
    <property type="evidence" value="ECO:0007669"/>
    <property type="project" value="InterPro"/>
</dbReference>
<dbReference type="PANTHER" id="PTHR36195">
    <property type="entry name" value="DOMAIN PROTEIN, PUTATIVE (AFU_ORTHOLOGUE AFUA_5G01990)-RELATED-RELATED"/>
    <property type="match status" value="1"/>
</dbReference>
<feature type="compositionally biased region" description="Basic and acidic residues" evidence="1">
    <location>
        <begin position="316"/>
        <end position="327"/>
    </location>
</feature>
<dbReference type="GO" id="GO:0004096">
    <property type="term" value="F:catalase activity"/>
    <property type="evidence" value="ECO:0007669"/>
    <property type="project" value="InterPro"/>
</dbReference>
<feature type="region of interest" description="Disordered" evidence="1">
    <location>
        <begin position="316"/>
        <end position="340"/>
    </location>
</feature>
<dbReference type="InterPro" id="IPR020835">
    <property type="entry name" value="Catalase_sf"/>
</dbReference>
<dbReference type="AlphaFoldDB" id="A0A951UD03"/>
<dbReference type="PANTHER" id="PTHR36195:SF4">
    <property type="entry name" value="DOMAIN PROTEIN, PUTATIVE (AFU_ORTHOLOGUE AFUA_5G01990)-RELATED"/>
    <property type="match status" value="1"/>
</dbReference>
<accession>A0A951UD03</accession>